<sequence>MTQLVAMTSGGCEDVTVTRLSERVCRVQQCRPGSDASRLTGCARPGPPLCRCSLAWRRGQMAGGTAGPAAPSPLLAPRARGQVVLGLDDCLQQYIKNFEREKVGGDQLLRITHQELEDLGVSRIGHQELILEAVDLLCALNYGLETENLKTLSHKLNASAKNLQNFITGRRRSGHYDGRTTRKLPNDFLTSVVDLIGAAKSLLAWLDRCYFFFRSPFAAVTDYSVTRNNVIQLCLELTTIVQQDCTVYETENKILHVCKTLSGVCDHIISLSSDPLVSQSAHLEVVQLSNIKPTEGLGMYIKSTYDGLHVITGTTEGSPADRCKKIHAGDEVIQVNHQTVVGWQLKNLVNSLRGDPSGVTLTLKKRPQSTLTSAPALLKNMRWKPLALQPIIPKSPTGSAATPPSTISTPSKRDSSALQDLYIPPPPAEPYTPGDSLHCCRDEKGNLPGDDVSRHHGGVPVAKGSESPNSFLDQEYRKRFTMLEEEAVLYCYEYDKNRGSAQGRRDSTPTYGRLRPISMPVEYNWVGDYEDPTKLRREGRRENSLMRYVGEEKAPPEDYLTSRSGKRDTGKRSKKKSEKGGSPGHYALLPALQMEVLRQESMSTPSSDSTSLYHTFQQSSSLLSKSKKKSKGPLASISKRRISCKDLGRGDCEGWLWKKKDARSYFSQKWKKYWFVLKDASLYWYMNEEDEKAEGFVSLPEFKIDRASECRRKYAFKACHPKIKSFYFAADGVDDMNRWLSRLNMAAAGYAERERIRQDQDYWSESEHEDNETPSTPKQDSPPPPYDTYPRPPSMSCASPYLEPKHGRLSSTETSQSRSSHEEFRSEPPGGSSSCGGSPARKSASQRRSWQDLIETPLTSSGLHYLQTLPLEDARSLLQDHYGPFPMAPGERLRDLAGAGGKPRSFTLPRDGALHTLLTPSPSTSEHREPHRRELGHSHDADTGGDGEAGQRADSLRDLYRALERASLSPTGERRLSTKLDYKRSFLRRSNDPQLNEKLHRLRILQSMLKDREGEVAMIDSLLDNPKLSSSAFREWKRTYLELFAEVPPQQSAHKESGSGAPEPAPRVPTLSHTHSYIETHV</sequence>
<dbReference type="InterPro" id="IPR001660">
    <property type="entry name" value="SAM"/>
</dbReference>
<dbReference type="PANTHER" id="PTHR12844:SF21">
    <property type="entry name" value="CONNECTOR ENHANCER OF KINASE SUPPRESSOR OF RAS 2"/>
    <property type="match status" value="1"/>
</dbReference>
<feature type="compositionally biased region" description="Acidic residues" evidence="3">
    <location>
        <begin position="763"/>
        <end position="772"/>
    </location>
</feature>
<dbReference type="Pfam" id="PF00169">
    <property type="entry name" value="PH"/>
    <property type="match status" value="1"/>
</dbReference>
<feature type="region of interest" description="Disordered" evidence="3">
    <location>
        <begin position="546"/>
        <end position="586"/>
    </location>
</feature>
<dbReference type="FunFam" id="2.30.42.10:FF:000060">
    <property type="entry name" value="Connector enhancer of kinase suppressor of Ras 2"/>
    <property type="match status" value="1"/>
</dbReference>
<evidence type="ECO:0000313" key="8">
    <source>
        <dbReference type="EMBL" id="KAG7487322.1"/>
    </source>
</evidence>
<feature type="compositionally biased region" description="Pro residues" evidence="3">
    <location>
        <begin position="780"/>
        <end position="793"/>
    </location>
</feature>
<dbReference type="CDD" id="cd01260">
    <property type="entry name" value="PH_CNK_mammalian-like"/>
    <property type="match status" value="1"/>
</dbReference>
<dbReference type="InterPro" id="IPR011993">
    <property type="entry name" value="PH-like_dom_sf"/>
</dbReference>
<name>A0A9D3QDE1_MEGAT</name>
<dbReference type="SUPFAM" id="SSF50729">
    <property type="entry name" value="PH domain-like"/>
    <property type="match status" value="1"/>
</dbReference>
<dbReference type="InterPro" id="IPR001849">
    <property type="entry name" value="PH_domain"/>
</dbReference>
<comment type="similarity">
    <text evidence="1">Belongs to the CNKSR family.</text>
</comment>
<dbReference type="PROSITE" id="PS50105">
    <property type="entry name" value="SAM_DOMAIN"/>
    <property type="match status" value="1"/>
</dbReference>
<proteinExistence type="inferred from homology"/>
<dbReference type="Pfam" id="PF00595">
    <property type="entry name" value="PDZ"/>
    <property type="match status" value="1"/>
</dbReference>
<accession>A0A9D3QDE1</accession>
<evidence type="ECO:0000256" key="1">
    <source>
        <dbReference type="ARBA" id="ARBA00009498"/>
    </source>
</evidence>
<dbReference type="Pfam" id="PF06663">
    <property type="entry name" value="CNK2_3_dom"/>
    <property type="match status" value="1"/>
</dbReference>
<feature type="region of interest" description="Disordered" evidence="3">
    <location>
        <begin position="763"/>
        <end position="853"/>
    </location>
</feature>
<gene>
    <name evidence="8" type="ORF">MATL_G00021980</name>
</gene>
<feature type="compositionally biased region" description="Basic and acidic residues" evidence="3">
    <location>
        <begin position="546"/>
        <end position="556"/>
    </location>
</feature>
<feature type="domain" description="PH" evidence="4">
    <location>
        <begin position="649"/>
        <end position="748"/>
    </location>
</feature>
<dbReference type="FunFam" id="2.30.29.30:FF:000092">
    <property type="entry name" value="Connector enhancer of kinase suppressor of Ras 2"/>
    <property type="match status" value="1"/>
</dbReference>
<reference evidence="8" key="1">
    <citation type="submission" date="2021-01" db="EMBL/GenBank/DDBJ databases">
        <authorList>
            <person name="Zahm M."/>
            <person name="Roques C."/>
            <person name="Cabau C."/>
            <person name="Klopp C."/>
            <person name="Donnadieu C."/>
            <person name="Jouanno E."/>
            <person name="Lampietro C."/>
            <person name="Louis A."/>
            <person name="Herpin A."/>
            <person name="Echchiki A."/>
            <person name="Berthelot C."/>
            <person name="Parey E."/>
            <person name="Roest-Crollius H."/>
            <person name="Braasch I."/>
            <person name="Postlethwait J."/>
            <person name="Bobe J."/>
            <person name="Montfort J."/>
            <person name="Bouchez O."/>
            <person name="Begum T."/>
            <person name="Mejri S."/>
            <person name="Adams A."/>
            <person name="Chen W.-J."/>
            <person name="Guiguen Y."/>
        </authorList>
    </citation>
    <scope>NUCLEOTIDE SEQUENCE</scope>
    <source>
        <strain evidence="8">YG-15Mar2019-1</strain>
        <tissue evidence="8">Brain</tissue>
    </source>
</reference>
<dbReference type="Pfam" id="PF10534">
    <property type="entry name" value="CRIC_ras_sig"/>
    <property type="match status" value="1"/>
</dbReference>
<evidence type="ECO:0000313" key="9">
    <source>
        <dbReference type="Proteomes" id="UP001046870"/>
    </source>
</evidence>
<dbReference type="SMART" id="SM00228">
    <property type="entry name" value="PDZ"/>
    <property type="match status" value="1"/>
</dbReference>
<evidence type="ECO:0000256" key="2">
    <source>
        <dbReference type="ARBA" id="ARBA00022553"/>
    </source>
</evidence>
<dbReference type="InterPro" id="IPR017874">
    <property type="entry name" value="CRIC_domain"/>
</dbReference>
<feature type="region of interest" description="Disordered" evidence="3">
    <location>
        <begin position="1049"/>
        <end position="1082"/>
    </location>
</feature>
<dbReference type="SUPFAM" id="SSF47769">
    <property type="entry name" value="SAM/Pointed domain"/>
    <property type="match status" value="1"/>
</dbReference>
<keyword evidence="9" id="KW-1185">Reference proteome</keyword>
<protein>
    <recommendedName>
        <fullName evidence="10">Connector enhancer of kinase suppressor of ras 2</fullName>
    </recommendedName>
</protein>
<dbReference type="SMART" id="SM00454">
    <property type="entry name" value="SAM"/>
    <property type="match status" value="1"/>
</dbReference>
<dbReference type="InterPro" id="IPR049628">
    <property type="entry name" value="CNK1-3_SAM"/>
</dbReference>
<dbReference type="SMART" id="SM00233">
    <property type="entry name" value="PH"/>
    <property type="match status" value="1"/>
</dbReference>
<dbReference type="Proteomes" id="UP001046870">
    <property type="component" value="Chromosome 2"/>
</dbReference>
<dbReference type="InterPro" id="IPR001478">
    <property type="entry name" value="PDZ"/>
</dbReference>
<dbReference type="Gene3D" id="1.10.150.50">
    <property type="entry name" value="Transcription Factor, Ets-1"/>
    <property type="match status" value="1"/>
</dbReference>
<dbReference type="GO" id="GO:0009966">
    <property type="term" value="P:regulation of signal transduction"/>
    <property type="evidence" value="ECO:0007669"/>
    <property type="project" value="InterPro"/>
</dbReference>
<dbReference type="SUPFAM" id="SSF50156">
    <property type="entry name" value="PDZ domain-like"/>
    <property type="match status" value="1"/>
</dbReference>
<dbReference type="InterPro" id="IPR036034">
    <property type="entry name" value="PDZ_sf"/>
</dbReference>
<feature type="region of interest" description="Disordered" evidence="3">
    <location>
        <begin position="391"/>
        <end position="452"/>
    </location>
</feature>
<evidence type="ECO:0000259" key="5">
    <source>
        <dbReference type="PROSITE" id="PS50105"/>
    </source>
</evidence>
<dbReference type="PROSITE" id="PS50106">
    <property type="entry name" value="PDZ"/>
    <property type="match status" value="1"/>
</dbReference>
<evidence type="ECO:0000256" key="3">
    <source>
        <dbReference type="SAM" id="MobiDB-lite"/>
    </source>
</evidence>
<dbReference type="PROSITE" id="PS51290">
    <property type="entry name" value="CRIC"/>
    <property type="match status" value="1"/>
</dbReference>
<feature type="compositionally biased region" description="Polar residues" evidence="3">
    <location>
        <begin position="396"/>
        <end position="410"/>
    </location>
</feature>
<feature type="compositionally biased region" description="Basic and acidic residues" evidence="3">
    <location>
        <begin position="925"/>
        <end position="942"/>
    </location>
</feature>
<organism evidence="8 9">
    <name type="scientific">Megalops atlanticus</name>
    <name type="common">Tarpon</name>
    <name type="synonym">Clupea gigantea</name>
    <dbReference type="NCBI Taxonomy" id="7932"/>
    <lineage>
        <taxon>Eukaryota</taxon>
        <taxon>Metazoa</taxon>
        <taxon>Chordata</taxon>
        <taxon>Craniata</taxon>
        <taxon>Vertebrata</taxon>
        <taxon>Euteleostomi</taxon>
        <taxon>Actinopterygii</taxon>
        <taxon>Neopterygii</taxon>
        <taxon>Teleostei</taxon>
        <taxon>Elopiformes</taxon>
        <taxon>Megalopidae</taxon>
        <taxon>Megalops</taxon>
    </lineage>
</organism>
<dbReference type="OrthoDB" id="74412at2759"/>
<dbReference type="Pfam" id="PF00536">
    <property type="entry name" value="SAM_1"/>
    <property type="match status" value="1"/>
</dbReference>
<feature type="compositionally biased region" description="Low complexity" evidence="3">
    <location>
        <begin position="828"/>
        <end position="839"/>
    </location>
</feature>
<feature type="domain" description="PDZ" evidence="6">
    <location>
        <begin position="285"/>
        <end position="367"/>
    </location>
</feature>
<evidence type="ECO:0008006" key="10">
    <source>
        <dbReference type="Google" id="ProtNLM"/>
    </source>
</evidence>
<dbReference type="EMBL" id="JAFDVH010000002">
    <property type="protein sequence ID" value="KAG7487322.1"/>
    <property type="molecule type" value="Genomic_DNA"/>
</dbReference>
<dbReference type="CDD" id="cd09511">
    <property type="entry name" value="SAM_CNK1_2_3-suppressor"/>
    <property type="match status" value="1"/>
</dbReference>
<evidence type="ECO:0000259" key="4">
    <source>
        <dbReference type="PROSITE" id="PS50003"/>
    </source>
</evidence>
<dbReference type="Gene3D" id="2.30.42.10">
    <property type="match status" value="1"/>
</dbReference>
<dbReference type="Gene3D" id="2.30.29.30">
    <property type="entry name" value="Pleckstrin-homology domain (PH domain)/Phosphotyrosine-binding domain (PTB)"/>
    <property type="match status" value="1"/>
</dbReference>
<dbReference type="PROSITE" id="PS50003">
    <property type="entry name" value="PH_DOMAIN"/>
    <property type="match status" value="1"/>
</dbReference>
<dbReference type="InterPro" id="IPR051566">
    <property type="entry name" value="CNKSR"/>
</dbReference>
<evidence type="ECO:0000259" key="7">
    <source>
        <dbReference type="PROSITE" id="PS51290"/>
    </source>
</evidence>
<comment type="caution">
    <text evidence="8">The sequence shown here is derived from an EMBL/GenBank/DDBJ whole genome shotgun (WGS) entry which is preliminary data.</text>
</comment>
<dbReference type="AlphaFoldDB" id="A0A9D3QDE1"/>
<dbReference type="CDD" id="cd06748">
    <property type="entry name" value="PDZ_CNK1_2_3-like"/>
    <property type="match status" value="1"/>
</dbReference>
<dbReference type="GO" id="GO:0016020">
    <property type="term" value="C:membrane"/>
    <property type="evidence" value="ECO:0007669"/>
    <property type="project" value="InterPro"/>
</dbReference>
<feature type="region of interest" description="Disordered" evidence="3">
    <location>
        <begin position="893"/>
        <end position="952"/>
    </location>
</feature>
<dbReference type="GO" id="GO:0005737">
    <property type="term" value="C:cytoplasm"/>
    <property type="evidence" value="ECO:0007669"/>
    <property type="project" value="InterPro"/>
</dbReference>
<feature type="domain" description="SAM" evidence="5">
    <location>
        <begin position="91"/>
        <end position="140"/>
    </location>
</feature>
<dbReference type="InterPro" id="IPR010599">
    <property type="entry name" value="CNK2/3_dom"/>
</dbReference>
<evidence type="ECO:0000259" key="6">
    <source>
        <dbReference type="PROSITE" id="PS50106"/>
    </source>
</evidence>
<dbReference type="InterPro" id="IPR013761">
    <property type="entry name" value="SAM/pointed_sf"/>
</dbReference>
<feature type="domain" description="CRIC" evidence="7">
    <location>
        <begin position="148"/>
        <end position="248"/>
    </location>
</feature>
<dbReference type="PANTHER" id="PTHR12844">
    <property type="entry name" value="CONNECTOR ENCHANCER OF KINASE SUPPRESSOR OF RAS"/>
    <property type="match status" value="1"/>
</dbReference>
<keyword evidence="2" id="KW-0597">Phosphoprotein</keyword>